<dbReference type="OrthoDB" id="5815235at2759"/>
<reference evidence="2 3" key="1">
    <citation type="journal article" date="2010" name="Science">
        <title>Plasticity of animal genome architecture unmasked by rapid evolution of a pelagic tunicate.</title>
        <authorList>
            <person name="Denoeud F."/>
            <person name="Henriet S."/>
            <person name="Mungpakdee S."/>
            <person name="Aury J.M."/>
            <person name="Da Silva C."/>
            <person name="Brinkmann H."/>
            <person name="Mikhaleva J."/>
            <person name="Olsen L.C."/>
            <person name="Jubin C."/>
            <person name="Canestro C."/>
            <person name="Bouquet J.M."/>
            <person name="Danks G."/>
            <person name="Poulain J."/>
            <person name="Campsteijn C."/>
            <person name="Adamski M."/>
            <person name="Cross I."/>
            <person name="Yadetie F."/>
            <person name="Muffato M."/>
            <person name="Louis A."/>
            <person name="Butcher S."/>
            <person name="Tsagkogeorga G."/>
            <person name="Konrad A."/>
            <person name="Singh S."/>
            <person name="Jensen M.F."/>
            <person name="Cong E.H."/>
            <person name="Eikeseth-Otteraa H."/>
            <person name="Noel B."/>
            <person name="Anthouard V."/>
            <person name="Porcel B.M."/>
            <person name="Kachouri-Lafond R."/>
            <person name="Nishino A."/>
            <person name="Ugolini M."/>
            <person name="Chourrout P."/>
            <person name="Nishida H."/>
            <person name="Aasland R."/>
            <person name="Huzurbazar S."/>
            <person name="Westhof E."/>
            <person name="Delsuc F."/>
            <person name="Lehrach H."/>
            <person name="Reinhardt R."/>
            <person name="Weissenbach J."/>
            <person name="Roy S.W."/>
            <person name="Artiguenave F."/>
            <person name="Postlethwait J.H."/>
            <person name="Manak J.R."/>
            <person name="Thompson E.M."/>
            <person name="Jaillon O."/>
            <person name="Du Pasquier L."/>
            <person name="Boudinot P."/>
            <person name="Liberles D.A."/>
            <person name="Volff J.N."/>
            <person name="Philippe H."/>
            <person name="Lenhard B."/>
            <person name="Roest Crollius H."/>
            <person name="Wincker P."/>
            <person name="Chourrout D."/>
        </authorList>
    </citation>
    <scope>NUCLEOTIDE SEQUENCE [LARGE SCALE GENOMIC DNA]</scope>
</reference>
<gene>
    <name evidence="2" type="ORF">GSOID_T00010105001</name>
</gene>
<keyword evidence="1" id="KW-1133">Transmembrane helix</keyword>
<keyword evidence="1" id="KW-0812">Transmembrane</keyword>
<proteinExistence type="predicted"/>
<protein>
    <submittedName>
        <fullName evidence="2">Uncharacterized protein</fullName>
    </submittedName>
</protein>
<dbReference type="EMBL" id="FN653400">
    <property type="protein sequence ID" value="CBY15003.1"/>
    <property type="molecule type" value="Genomic_DNA"/>
</dbReference>
<feature type="transmembrane region" description="Helical" evidence="1">
    <location>
        <begin position="12"/>
        <end position="29"/>
    </location>
</feature>
<dbReference type="Proteomes" id="UP000001307">
    <property type="component" value="Unassembled WGS sequence"/>
</dbReference>
<accession>E4XZE1</accession>
<evidence type="ECO:0000313" key="3">
    <source>
        <dbReference type="Proteomes" id="UP000001307"/>
    </source>
</evidence>
<dbReference type="AlphaFoldDB" id="E4XZE1"/>
<sequence length="235" mass="26872">MRGKSWLLKLSYVPIFIAIALRALPPLFYGNTRVYEKPIPFEIIDDFLNEDMIQELREFIFKERRFTTAIEAAARGVMTIGEEEPILPDGTCEELSFTTGDGKSCHFTGRNDIFRHLLLTGGWHGSKETVKQLTTRVFSFINYYMDKVNEPKIKALFETQEYKDKIGNICRDGWGSAGKTSRRRSVFSSDTSQHRYVAAWFRFGAASRQSVVLGHQPNVRARLAPPCHQRSGALR</sequence>
<organism evidence="2 3">
    <name type="scientific">Oikopleura dioica</name>
    <name type="common">Tunicate</name>
    <dbReference type="NCBI Taxonomy" id="34765"/>
    <lineage>
        <taxon>Eukaryota</taxon>
        <taxon>Metazoa</taxon>
        <taxon>Chordata</taxon>
        <taxon>Tunicata</taxon>
        <taxon>Appendicularia</taxon>
        <taxon>Copelata</taxon>
        <taxon>Oikopleuridae</taxon>
        <taxon>Oikopleura</taxon>
    </lineage>
</organism>
<keyword evidence="1" id="KW-0472">Membrane</keyword>
<name>E4XZE1_OIKDI</name>
<dbReference type="InParanoid" id="E4XZE1"/>
<evidence type="ECO:0000256" key="1">
    <source>
        <dbReference type="SAM" id="Phobius"/>
    </source>
</evidence>
<keyword evidence="3" id="KW-1185">Reference proteome</keyword>
<evidence type="ECO:0000313" key="2">
    <source>
        <dbReference type="EMBL" id="CBY15003.1"/>
    </source>
</evidence>